<dbReference type="Gene3D" id="3.10.50.40">
    <property type="match status" value="1"/>
</dbReference>
<evidence type="ECO:0000256" key="1">
    <source>
        <dbReference type="SAM" id="MobiDB-lite"/>
    </source>
</evidence>
<dbReference type="PANTHER" id="PTHR47245:SF2">
    <property type="entry name" value="PEPTIDYL-PROLYL CIS-TRANS ISOMERASE HP_0175-RELATED"/>
    <property type="match status" value="1"/>
</dbReference>
<dbReference type="InterPro" id="IPR050245">
    <property type="entry name" value="PrsA_foldase"/>
</dbReference>
<name>A0A6M8J367_9ACTN</name>
<evidence type="ECO:0000256" key="2">
    <source>
        <dbReference type="SAM" id="SignalP"/>
    </source>
</evidence>
<dbReference type="InterPro" id="IPR027304">
    <property type="entry name" value="Trigger_fact/SurA_dom_sf"/>
</dbReference>
<dbReference type="RefSeq" id="WP_172164410.1">
    <property type="nucleotide sequence ID" value="NZ_CP053716.1"/>
</dbReference>
<dbReference type="InterPro" id="IPR046357">
    <property type="entry name" value="PPIase_dom_sf"/>
</dbReference>
<evidence type="ECO:0000313" key="3">
    <source>
        <dbReference type="EMBL" id="QKF07591.1"/>
    </source>
</evidence>
<gene>
    <name evidence="3" type="ORF">HLV38_05275</name>
</gene>
<reference evidence="4" key="1">
    <citation type="submission" date="2020-05" db="EMBL/GenBank/DDBJ databases">
        <title>Novel species in genus Nocardioides.</title>
        <authorList>
            <person name="Zhang G."/>
        </authorList>
    </citation>
    <scope>NUCLEOTIDE SEQUENCE [LARGE SCALE GENOMIC DNA]</scope>
    <source>
        <strain evidence="4">zg-1050</strain>
    </source>
</reference>
<dbReference type="Pfam" id="PF00639">
    <property type="entry name" value="Rotamase"/>
    <property type="match status" value="1"/>
</dbReference>
<feature type="signal peptide" evidence="2">
    <location>
        <begin position="1"/>
        <end position="19"/>
    </location>
</feature>
<dbReference type="AlphaFoldDB" id="A0A6M8J367"/>
<dbReference type="EMBL" id="CP053716">
    <property type="protein sequence ID" value="QKF07591.1"/>
    <property type="molecule type" value="Genomic_DNA"/>
</dbReference>
<dbReference type="InterPro" id="IPR000297">
    <property type="entry name" value="PPIase_PpiC"/>
</dbReference>
<dbReference type="SUPFAM" id="SSF54534">
    <property type="entry name" value="FKBP-like"/>
    <property type="match status" value="1"/>
</dbReference>
<dbReference type="KEGG" id="bwa:HLV38_05275"/>
<dbReference type="SUPFAM" id="SSF109998">
    <property type="entry name" value="Triger factor/SurA peptide-binding domain-like"/>
    <property type="match status" value="1"/>
</dbReference>
<dbReference type="PROSITE" id="PS51257">
    <property type="entry name" value="PROKAR_LIPOPROTEIN"/>
    <property type="match status" value="1"/>
</dbReference>
<keyword evidence="4" id="KW-1185">Reference proteome</keyword>
<feature type="region of interest" description="Disordered" evidence="1">
    <location>
        <begin position="347"/>
        <end position="384"/>
    </location>
</feature>
<proteinExistence type="predicted"/>
<dbReference type="GO" id="GO:0003755">
    <property type="term" value="F:peptidyl-prolyl cis-trans isomerase activity"/>
    <property type="evidence" value="ECO:0007669"/>
    <property type="project" value="InterPro"/>
</dbReference>
<feature type="compositionally biased region" description="Basic and acidic residues" evidence="1">
    <location>
        <begin position="347"/>
        <end position="360"/>
    </location>
</feature>
<sequence length="384" mass="41976">MLKTKFAKVVCSLSLVAVAATGLVSCSGGSSSGANDSQVAATINDKKITEGQVTSKVDALRTKYGLSSDDAWGSWLARFNMTPESVREEMINSFAEGDLIAAGAKEMGLEVEESEIDSYVSKMKEKYSTDEAWSAALEKAGFSESEYRETIRTSLLKSKVQSKLSEDVQVTDEERLEYAKKYSSFLNGAKRSSHVLIATDDKETAEDVLARIKAGTLTIEDAAKEYSKDTGSAAKGGDVGWDKLNQFVKEYTEALKELDKGQVSELVTSQYGFHIIKCTDVWEAPEELTSTDQMPKDIVDAITRMGTTTKTNEKFTAWLKKQREASNLDIKPMPEGLSYSIDVEKYKKPAAESPEKKPESEQESSAEGSASKSESSESDSSESK</sequence>
<dbReference type="Gene3D" id="1.10.4030.10">
    <property type="entry name" value="Porin chaperone SurA, peptide-binding domain"/>
    <property type="match status" value="1"/>
</dbReference>
<dbReference type="PANTHER" id="PTHR47245">
    <property type="entry name" value="PEPTIDYLPROLYL ISOMERASE"/>
    <property type="match status" value="1"/>
</dbReference>
<feature type="chain" id="PRO_5043792412" evidence="2">
    <location>
        <begin position="20"/>
        <end position="384"/>
    </location>
</feature>
<feature type="compositionally biased region" description="Low complexity" evidence="1">
    <location>
        <begin position="363"/>
        <end position="373"/>
    </location>
</feature>
<evidence type="ECO:0000313" key="4">
    <source>
        <dbReference type="Proteomes" id="UP000503297"/>
    </source>
</evidence>
<dbReference type="Pfam" id="PF13624">
    <property type="entry name" value="SurA_N_3"/>
    <property type="match status" value="1"/>
</dbReference>
<organism evidence="3 4">
    <name type="scientific">Berryella wangjianweii</name>
    <dbReference type="NCBI Taxonomy" id="2734634"/>
    <lineage>
        <taxon>Bacteria</taxon>
        <taxon>Bacillati</taxon>
        <taxon>Actinomycetota</taxon>
        <taxon>Coriobacteriia</taxon>
        <taxon>Eggerthellales</taxon>
        <taxon>Eggerthellaceae</taxon>
        <taxon>Berryella</taxon>
    </lineage>
</organism>
<dbReference type="PROSITE" id="PS50198">
    <property type="entry name" value="PPIC_PPIASE_2"/>
    <property type="match status" value="1"/>
</dbReference>
<accession>A0A6M8J367</accession>
<dbReference type="Proteomes" id="UP000503297">
    <property type="component" value="Chromosome"/>
</dbReference>
<keyword evidence="2" id="KW-0732">Signal</keyword>
<keyword evidence="3" id="KW-0413">Isomerase</keyword>
<protein>
    <submittedName>
        <fullName evidence="3">Peptidylprolyl isomerase</fullName>
    </submittedName>
</protein>